<comment type="caution">
    <text evidence="2">The sequence shown here is derived from an EMBL/GenBank/DDBJ whole genome shotgun (WGS) entry which is preliminary data.</text>
</comment>
<reference evidence="2 3" key="1">
    <citation type="journal article" date="2015" name="Stand. Genomic Sci.">
        <title>Genomic Encyclopedia of Bacterial and Archaeal Type Strains, Phase III: the genomes of soil and plant-associated and newly described type strains.</title>
        <authorList>
            <person name="Whitman W.B."/>
            <person name="Woyke T."/>
            <person name="Klenk H.P."/>
            <person name="Zhou Y."/>
            <person name="Lilburn T.G."/>
            <person name="Beck B.J."/>
            <person name="De Vos P."/>
            <person name="Vandamme P."/>
            <person name="Eisen J.A."/>
            <person name="Garrity G."/>
            <person name="Hugenholtz P."/>
            <person name="Kyrpides N.C."/>
        </authorList>
    </citation>
    <scope>NUCLEOTIDE SEQUENCE [LARGE SCALE GENOMIC DNA]</scope>
    <source>
        <strain evidence="2 3">CGMCC 1.7270</strain>
    </source>
</reference>
<feature type="signal peptide" evidence="1">
    <location>
        <begin position="1"/>
        <end position="17"/>
    </location>
</feature>
<protein>
    <recommendedName>
        <fullName evidence="4">YD repeat-containing protein</fullName>
    </recommendedName>
</protein>
<dbReference type="PROSITE" id="PS51257">
    <property type="entry name" value="PROKAR_LIPOPROTEIN"/>
    <property type="match status" value="1"/>
</dbReference>
<gene>
    <name evidence="2" type="ORF">IP98_00589</name>
</gene>
<dbReference type="EMBL" id="VLKQ01000002">
    <property type="protein sequence ID" value="TWI14626.1"/>
    <property type="molecule type" value="Genomic_DNA"/>
</dbReference>
<evidence type="ECO:0000256" key="1">
    <source>
        <dbReference type="SAM" id="SignalP"/>
    </source>
</evidence>
<accession>V6RYH1</accession>
<dbReference type="Proteomes" id="UP000319848">
    <property type="component" value="Unassembled WGS sequence"/>
</dbReference>
<dbReference type="RefSeq" id="WP_023570780.1">
    <property type="nucleotide sequence ID" value="NZ_AVBI01000016.1"/>
</dbReference>
<evidence type="ECO:0008006" key="4">
    <source>
        <dbReference type="Google" id="ProtNLM"/>
    </source>
</evidence>
<dbReference type="STRING" id="1341154.FCR2A7T_16520"/>
<keyword evidence="3" id="KW-1185">Reference proteome</keyword>
<evidence type="ECO:0000313" key="2">
    <source>
        <dbReference type="EMBL" id="TWI14626.1"/>
    </source>
</evidence>
<organism evidence="2 3">
    <name type="scientific">Flavobacterium cauense R2A-7</name>
    <dbReference type="NCBI Taxonomy" id="1341154"/>
    <lineage>
        <taxon>Bacteria</taxon>
        <taxon>Pseudomonadati</taxon>
        <taxon>Bacteroidota</taxon>
        <taxon>Flavobacteriia</taxon>
        <taxon>Flavobacteriales</taxon>
        <taxon>Flavobacteriaceae</taxon>
        <taxon>Flavobacterium</taxon>
    </lineage>
</organism>
<dbReference type="OrthoDB" id="1444189at2"/>
<feature type="chain" id="PRO_5030178639" description="YD repeat-containing protein" evidence="1">
    <location>
        <begin position="18"/>
        <end position="262"/>
    </location>
</feature>
<dbReference type="AlphaFoldDB" id="V6RYH1"/>
<keyword evidence="1" id="KW-0732">Signal</keyword>
<sequence length="262" mass="28951">MKRLSLILGIMTMGILASCSTDEFDTNTTDTMDDAKLNVKGVLLKRIVVTVNGGTTVTTSDYLYNGSKLSRINSSDGTYVTYTYTGNLISERTFYYNGTLNTREIFEYNANEQLINYKRLNASNAILFSTVYQYNSDGTISVAGYKGSTQTASTQTVNRKVFLLNGQVSKIENYTISNGTAVTETLNYAFDTKNSPFKDILGFDKLTYYDMALNGNARNVTGITTVGATLANSGNDVVQYTYNAQNYPVTANKGSIVFQYFY</sequence>
<evidence type="ECO:0000313" key="3">
    <source>
        <dbReference type="Proteomes" id="UP000319848"/>
    </source>
</evidence>
<proteinExistence type="predicted"/>
<name>V6RYH1_9FLAO</name>